<feature type="compositionally biased region" description="Basic and acidic residues" evidence="2">
    <location>
        <begin position="471"/>
        <end position="484"/>
    </location>
</feature>
<dbReference type="KEGG" id="mfeu:H1D33_30245"/>
<organism evidence="3 4">
    <name type="scientific">Micromonospora robiginosa</name>
    <dbReference type="NCBI Taxonomy" id="2749844"/>
    <lineage>
        <taxon>Bacteria</taxon>
        <taxon>Bacillati</taxon>
        <taxon>Actinomycetota</taxon>
        <taxon>Actinomycetes</taxon>
        <taxon>Micromonosporales</taxon>
        <taxon>Micromonosporaceae</taxon>
        <taxon>Micromonospora</taxon>
    </lineage>
</organism>
<gene>
    <name evidence="3" type="ORF">H1D33_30245</name>
</gene>
<evidence type="ECO:0000313" key="3">
    <source>
        <dbReference type="EMBL" id="WMF04551.1"/>
    </source>
</evidence>
<dbReference type="SUPFAM" id="SSF110296">
    <property type="entry name" value="Oligoxyloglucan reducing end-specific cellobiohydrolase"/>
    <property type="match status" value="1"/>
</dbReference>
<proteinExistence type="predicted"/>
<dbReference type="Gene3D" id="2.40.128.340">
    <property type="match status" value="1"/>
</dbReference>
<dbReference type="InterPro" id="IPR015943">
    <property type="entry name" value="WD40/YVTN_repeat-like_dom_sf"/>
</dbReference>
<evidence type="ECO:0000313" key="4">
    <source>
        <dbReference type="Proteomes" id="UP000510844"/>
    </source>
</evidence>
<sequence length="520" mass="54679">MALNHGDGTFAPPRFVLADLGYNSGWRVEKHVRVLADLTGDGKADIVAFGDAGVYVALSQGDGSFAFTPVPAVPGFGAQAGGWRVDRHPRFAVDVTGDGRADIVGFGDDGVWVALNHGDGTFAAPQFVLADLGFNSGWRVEKHVRVLADLTGDGKADIVAFGDAGVYTARSNGDGSFAFTPVPTLADFGYHAGGWRVERHPRVVADVTSVGHADLVGFGEAGVLVAVNKGDGTFTPRPLFVVPGFGAGPSGPFTQQGPFLPDPDIGLVQASGGHRDTVFHVGGDSALRLWKWTEGMPAWQQLVPGGGAGQARRFFVDPYRPSLLYLLDQDHVRRSDDGGLTWQVDAALERMLTCDGRIEIGRGEDADGQGDHYGAVLNDMQFDPHDPGRRFAVGLAGAFTTADGTTWTRLLDTGALRGRPANCWYDPVSNPAAPALYVSFAGRSIVRITGFAPTGAPPIPVVPARFADASAEPRRAEVRTRDGRAGTAQAHPDGRASVTFDDGGSAVVDADDLTPPDDAG</sequence>
<accession>A0AAF0P646</accession>
<name>A0AAF0P646_9ACTN</name>
<keyword evidence="1" id="KW-0732">Signal</keyword>
<dbReference type="Proteomes" id="UP000510844">
    <property type="component" value="Chromosome"/>
</dbReference>
<keyword evidence="4" id="KW-1185">Reference proteome</keyword>
<dbReference type="Gene3D" id="2.130.10.10">
    <property type="entry name" value="YVTN repeat-like/Quinoprotein amine dehydrogenase"/>
    <property type="match status" value="1"/>
</dbReference>
<feature type="region of interest" description="Disordered" evidence="2">
    <location>
        <begin position="469"/>
        <end position="520"/>
    </location>
</feature>
<reference evidence="3 4" key="2">
    <citation type="journal article" date="2021" name="Mar. Drugs">
        <title>A New Micromonospora Strain with Antibiotic Activity Isolated from the Microbiome of a Mid-Atlantic Deep-Sea Sponge.</title>
        <authorList>
            <person name="Back C.R."/>
            <person name="Stennett H.L."/>
            <person name="Williams S.E."/>
            <person name="Wang L."/>
            <person name="Ojeda Gomez J."/>
            <person name="Abdulle O.M."/>
            <person name="Duffy T."/>
            <person name="Neal C."/>
            <person name="Mantell J."/>
            <person name="Jepson M.A."/>
            <person name="Hendry K.R."/>
            <person name="Powell D."/>
            <person name="Stach J.E.M."/>
            <person name="Essex-Lopresti A.E."/>
            <person name="Willis C.L."/>
            <person name="Curnow P."/>
            <person name="Race P.R."/>
        </authorList>
    </citation>
    <scope>NUCLEOTIDE SEQUENCE [LARGE SCALE GENOMIC DNA]</scope>
    <source>
        <strain evidence="3 4">28ISP2-46</strain>
    </source>
</reference>
<reference evidence="4" key="1">
    <citation type="submission" date="2020-07" db="EMBL/GenBank/DDBJ databases">
        <title>A new Micromonospora strain with potent antibiotic activity isolated from the microbiome of a mid-Atlantic deep-sea sponge.</title>
        <authorList>
            <person name="Back C.R."/>
            <person name="Stennett H.L."/>
            <person name="Williams S.E."/>
            <person name="Wang L."/>
            <person name="Ojeda Gomez J."/>
            <person name="Abdulle O.M."/>
            <person name="Duffy T."/>
            <person name="Hendry K.R."/>
            <person name="Powell D."/>
            <person name="Stach J.E."/>
            <person name="Essex-Lopresti A.E."/>
            <person name="Willis C.L."/>
            <person name="Curnow P."/>
            <person name="Race P.R."/>
        </authorList>
    </citation>
    <scope>NUCLEOTIDE SEQUENCE [LARGE SCALE GENOMIC DNA]</scope>
    <source>
        <strain evidence="4">28ISP2-46</strain>
    </source>
</reference>
<dbReference type="PANTHER" id="PTHR46580">
    <property type="entry name" value="SENSOR KINASE-RELATED"/>
    <property type="match status" value="1"/>
</dbReference>
<dbReference type="AlphaFoldDB" id="A0AAF0P646"/>
<dbReference type="InterPro" id="IPR013517">
    <property type="entry name" value="FG-GAP"/>
</dbReference>
<dbReference type="SUPFAM" id="SSF69318">
    <property type="entry name" value="Integrin alpha N-terminal domain"/>
    <property type="match status" value="1"/>
</dbReference>
<dbReference type="Pfam" id="PF13517">
    <property type="entry name" value="FG-GAP_3"/>
    <property type="match status" value="2"/>
</dbReference>
<feature type="compositionally biased region" description="Acidic residues" evidence="2">
    <location>
        <begin position="509"/>
        <end position="520"/>
    </location>
</feature>
<evidence type="ECO:0000256" key="2">
    <source>
        <dbReference type="SAM" id="MobiDB-lite"/>
    </source>
</evidence>
<protein>
    <submittedName>
        <fullName evidence="3">VCBS repeat-containing protein</fullName>
    </submittedName>
</protein>
<dbReference type="EMBL" id="CP059322">
    <property type="protein sequence ID" value="WMF04551.1"/>
    <property type="molecule type" value="Genomic_DNA"/>
</dbReference>
<evidence type="ECO:0000256" key="1">
    <source>
        <dbReference type="ARBA" id="ARBA00022729"/>
    </source>
</evidence>
<dbReference type="RefSeq" id="WP_307755412.1">
    <property type="nucleotide sequence ID" value="NZ_CP059322.2"/>
</dbReference>
<dbReference type="InterPro" id="IPR028994">
    <property type="entry name" value="Integrin_alpha_N"/>
</dbReference>